<reference evidence="14" key="1">
    <citation type="submission" date="2011-06" db="EMBL/GenBank/DDBJ databases">
        <authorList>
            <consortium name="US DOE Joint Genome Institute (JGI-PGF)"/>
            <person name="Lucas S."/>
            <person name="Han J."/>
            <person name="Lapidus A."/>
            <person name="Cheng J.-F."/>
            <person name="Goodwin L."/>
            <person name="Pitluck S."/>
            <person name="Peters L."/>
            <person name="Land M.L."/>
            <person name="Hauser L."/>
            <person name="Vogl K."/>
            <person name="Liu Z."/>
            <person name="Overmann J."/>
            <person name="Frigaard N.-U."/>
            <person name="Bryant D.A."/>
            <person name="Woyke T.J."/>
        </authorList>
    </citation>
    <scope>NUCLEOTIDE SEQUENCE [LARGE SCALE GENOMIC DNA]</scope>
    <source>
        <strain evidence="14">970</strain>
    </source>
</reference>
<feature type="chain" id="PRO_5023411149" description="Phosphatidylserine decarboxylase beta chain" evidence="12">
    <location>
        <begin position="1"/>
        <end position="274"/>
    </location>
</feature>
<reference evidence="13 14" key="2">
    <citation type="submission" date="2011-11" db="EMBL/GenBank/DDBJ databases">
        <authorList>
            <consortium name="US DOE Joint Genome Institute"/>
            <person name="Lucas S."/>
            <person name="Han J."/>
            <person name="Lapidus A."/>
            <person name="Cheng J.-F."/>
            <person name="Goodwin L."/>
            <person name="Pitluck S."/>
            <person name="Peters L."/>
            <person name="Ovchinnikova G."/>
            <person name="Zhang X."/>
            <person name="Detter J.C."/>
            <person name="Han C."/>
            <person name="Tapia R."/>
            <person name="Land M."/>
            <person name="Hauser L."/>
            <person name="Kyrpides N."/>
            <person name="Ivanova N."/>
            <person name="Pagani I."/>
            <person name="Vogl K."/>
            <person name="Liu Z."/>
            <person name="Overmann J."/>
            <person name="Frigaard N.-U."/>
            <person name="Bryant D."/>
            <person name="Woyke T."/>
        </authorList>
    </citation>
    <scope>NUCLEOTIDE SEQUENCE [LARGE SCALE GENOMIC DNA]</scope>
    <source>
        <strain evidence="13 14">970</strain>
    </source>
</reference>
<comment type="PTM">
    <text evidence="12">Is synthesized initially as an inactive proenzyme. Formation of the active enzyme involves a self-maturation process in which the active site pyruvoyl group is generated from an internal serine residue via an autocatalytic post-translational modification. Two non-identical subunits are generated from the proenzyme in this reaction, and the pyruvate is formed at the N-terminus of the alpha chain, which is derived from the carboxyl end of the proenzyme. The autoendoproteolytic cleavage occurs by a canonical serine protease mechanism, in which the side chain hydroxyl group of the serine supplies its oxygen atom to form the C-terminus of the beta chain, while the remainder of the serine residue undergoes an oxidative deamination to produce ammonia and the pyruvoyl prosthetic group on the alpha chain. During this reaction, the Ser that is part of the protease active site of the proenzyme becomes the pyruvoyl prosthetic group, which constitutes an essential element of the active site of the mature decarboxylase.</text>
</comment>
<evidence type="ECO:0000313" key="14">
    <source>
        <dbReference type="Proteomes" id="UP000002964"/>
    </source>
</evidence>
<dbReference type="InterPro" id="IPR033178">
    <property type="entry name" value="PSD_type1_pro"/>
</dbReference>
<dbReference type="GO" id="GO:0005886">
    <property type="term" value="C:plasma membrane"/>
    <property type="evidence" value="ECO:0007669"/>
    <property type="project" value="UniProtKB-SubCell"/>
</dbReference>
<evidence type="ECO:0000256" key="6">
    <source>
        <dbReference type="ARBA" id="ARBA00023136"/>
    </source>
</evidence>
<comment type="similarity">
    <text evidence="12">Belongs to the phosphatidylserine decarboxylase family. PSD-B subfamily. Prokaryotic type I sub-subfamily.</text>
</comment>
<keyword evidence="10 12" id="KW-1208">Phospholipid metabolism</keyword>
<feature type="active site" description="Charge relay system; for autoendoproteolytic cleavage activity" evidence="12">
    <location>
        <position position="104"/>
    </location>
</feature>
<dbReference type="STRING" id="631362.Thi970DRAFT_04300"/>
<feature type="chain" id="PRO_5023411148" description="Phosphatidylserine decarboxylase alpha chain" evidence="12">
    <location>
        <begin position="275"/>
        <end position="319"/>
    </location>
</feature>
<keyword evidence="14" id="KW-1185">Reference proteome</keyword>
<evidence type="ECO:0000256" key="7">
    <source>
        <dbReference type="ARBA" id="ARBA00023145"/>
    </source>
</evidence>
<dbReference type="eggNOG" id="COG0688">
    <property type="taxonomic scope" value="Bacteria"/>
</dbReference>
<comment type="subcellular location">
    <subcellularLocation>
        <location evidence="12">Cell membrane</location>
        <topology evidence="12">Peripheral membrane protein</topology>
    </subcellularLocation>
</comment>
<dbReference type="GO" id="GO:0006646">
    <property type="term" value="P:phosphatidylethanolamine biosynthetic process"/>
    <property type="evidence" value="ECO:0007669"/>
    <property type="project" value="UniProtKB-UniRule"/>
</dbReference>
<dbReference type="NCBIfam" id="TIGR00163">
    <property type="entry name" value="PS_decarb"/>
    <property type="match status" value="1"/>
</dbReference>
<evidence type="ECO:0000256" key="12">
    <source>
        <dbReference type="HAMAP-Rule" id="MF_00662"/>
    </source>
</evidence>
<accession>H8Z5Z6</accession>
<evidence type="ECO:0000256" key="11">
    <source>
        <dbReference type="ARBA" id="ARBA00023317"/>
    </source>
</evidence>
<evidence type="ECO:0000256" key="10">
    <source>
        <dbReference type="ARBA" id="ARBA00023264"/>
    </source>
</evidence>
<dbReference type="AlphaFoldDB" id="H8Z5Z6"/>
<comment type="pathway">
    <text evidence="12">Phospholipid metabolism; phosphatidylethanolamine biosynthesis; phosphatidylethanolamine from CDP-diacylglycerol: step 2/2.</text>
</comment>
<protein>
    <recommendedName>
        <fullName evidence="12">Phosphatidylserine decarboxylase proenzyme</fullName>
        <ecNumber evidence="12">4.1.1.65</ecNumber>
    </recommendedName>
    <component>
        <recommendedName>
            <fullName evidence="12">Phosphatidylserine decarboxylase alpha chain</fullName>
        </recommendedName>
    </component>
    <component>
        <recommendedName>
            <fullName evidence="12">Phosphatidylserine decarboxylase beta chain</fullName>
        </recommendedName>
    </component>
</protein>
<keyword evidence="7 12" id="KW-0865">Zymogen</keyword>
<comment type="catalytic activity">
    <reaction evidence="12">
        <text>a 1,2-diacyl-sn-glycero-3-phospho-L-serine + H(+) = a 1,2-diacyl-sn-glycero-3-phosphoethanolamine + CO2</text>
        <dbReference type="Rhea" id="RHEA:20828"/>
        <dbReference type="ChEBI" id="CHEBI:15378"/>
        <dbReference type="ChEBI" id="CHEBI:16526"/>
        <dbReference type="ChEBI" id="CHEBI:57262"/>
        <dbReference type="ChEBI" id="CHEBI:64612"/>
        <dbReference type="EC" id="4.1.1.65"/>
    </reaction>
</comment>
<proteinExistence type="inferred from homology"/>
<dbReference type="InterPro" id="IPR033177">
    <property type="entry name" value="PSD-B"/>
</dbReference>
<feature type="site" description="Cleavage (non-hydrolytic); by autocatalysis" evidence="12">
    <location>
        <begin position="274"/>
        <end position="275"/>
    </location>
</feature>
<name>H8Z5Z6_9GAMM</name>
<evidence type="ECO:0000256" key="4">
    <source>
        <dbReference type="ARBA" id="ARBA00022793"/>
    </source>
</evidence>
<dbReference type="InterPro" id="IPR003817">
    <property type="entry name" value="PS_Dcarbxylase"/>
</dbReference>
<comment type="subunit">
    <text evidence="12">Heterodimer of a large membrane-associated beta subunit and a small pyruvoyl-containing alpha subunit.</text>
</comment>
<keyword evidence="6 12" id="KW-0472">Membrane</keyword>
<evidence type="ECO:0000256" key="9">
    <source>
        <dbReference type="ARBA" id="ARBA00023239"/>
    </source>
</evidence>
<comment type="pathway">
    <text evidence="1">Lipid metabolism.</text>
</comment>
<gene>
    <name evidence="12" type="primary">psd</name>
    <name evidence="13" type="ORF">Thi970DRAFT_04300</name>
</gene>
<dbReference type="PANTHER" id="PTHR10067:SF6">
    <property type="entry name" value="PHOSPHATIDYLSERINE DECARBOXYLASE PROENZYME, MITOCHONDRIAL"/>
    <property type="match status" value="1"/>
</dbReference>
<dbReference type="EMBL" id="JH603170">
    <property type="protein sequence ID" value="EIC20646.1"/>
    <property type="molecule type" value="Genomic_DNA"/>
</dbReference>
<evidence type="ECO:0000313" key="13">
    <source>
        <dbReference type="EMBL" id="EIC20646.1"/>
    </source>
</evidence>
<dbReference type="UniPathway" id="UPA00558">
    <property type="reaction ID" value="UER00616"/>
</dbReference>
<evidence type="ECO:0000256" key="8">
    <source>
        <dbReference type="ARBA" id="ARBA00023209"/>
    </source>
</evidence>
<keyword evidence="3 12" id="KW-0444">Lipid biosynthesis</keyword>
<keyword evidence="2 12" id="KW-1003">Cell membrane</keyword>
<evidence type="ECO:0000256" key="3">
    <source>
        <dbReference type="ARBA" id="ARBA00022516"/>
    </source>
</evidence>
<evidence type="ECO:0000256" key="1">
    <source>
        <dbReference type="ARBA" id="ARBA00005189"/>
    </source>
</evidence>
<keyword evidence="8 12" id="KW-0594">Phospholipid biosynthesis</keyword>
<keyword evidence="11 12" id="KW-0670">Pyruvate</keyword>
<feature type="active site" description="Charge relay system; for autoendoproteolytic cleavage activity" evidence="12">
    <location>
        <position position="160"/>
    </location>
</feature>
<dbReference type="HAMAP" id="MF_00662">
    <property type="entry name" value="PS_decarb_PSD_B_type1"/>
    <property type="match status" value="1"/>
</dbReference>
<organism evidence="13 14">
    <name type="scientific">Thiorhodovibrio frisius</name>
    <dbReference type="NCBI Taxonomy" id="631362"/>
    <lineage>
        <taxon>Bacteria</taxon>
        <taxon>Pseudomonadati</taxon>
        <taxon>Pseudomonadota</taxon>
        <taxon>Gammaproteobacteria</taxon>
        <taxon>Chromatiales</taxon>
        <taxon>Chromatiaceae</taxon>
        <taxon>Thiorhodovibrio</taxon>
    </lineage>
</organism>
<evidence type="ECO:0000256" key="2">
    <source>
        <dbReference type="ARBA" id="ARBA00022475"/>
    </source>
</evidence>
<dbReference type="HOGENOM" id="CLU_029061_4_1_6"/>
<feature type="active site" description="Charge relay system; for autoendoproteolytic cleavage activity" evidence="12">
    <location>
        <position position="275"/>
    </location>
</feature>
<dbReference type="Pfam" id="PF02666">
    <property type="entry name" value="PS_Dcarbxylase"/>
    <property type="match status" value="1"/>
</dbReference>
<comment type="cofactor">
    <cofactor evidence="12">
        <name>pyruvate</name>
        <dbReference type="ChEBI" id="CHEBI:15361"/>
    </cofactor>
    <text evidence="12">Binds 1 pyruvoyl group covalently per subunit.</text>
</comment>
<keyword evidence="9 12" id="KW-0456">Lyase</keyword>
<dbReference type="EC" id="4.1.1.65" evidence="12"/>
<keyword evidence="4 12" id="KW-0210">Decarboxylase</keyword>
<feature type="active site" description="Schiff-base intermediate with substrate; via pyruvic acid; for decarboxylase activity" evidence="12">
    <location>
        <position position="275"/>
    </location>
</feature>
<comment type="function">
    <text evidence="12">Catalyzes the formation of phosphatidylethanolamine (PtdEtn) from phosphatidylserine (PtdSer).</text>
</comment>
<sequence>MNLSLKSFTQTRQALSARLFVWLQYALPQHLLSRLMLRLTRLRLGPVTHWLIRRFVSHFAVDLSEAVKPRAESYASFNAFFTRALAVHARPLPDDPQALLSPVDAQVSEAGIIKGERLLQCKGQGFSLPLLLGDGEMAALFSNGLFATLYLSPRDYHRIHMPLAGCVTRMLHVPGRLFSVNPTTVKGVPGLFARNERVVVLFDTAIGPMAMVLVGAIFVGSIETRWAGEVTPPRARMLTRMDYPPADPFAPSADDPRAPITLARGEEMGRFNMGSTVIVLLPSGAAELSSELIPGARVHCRAPIGRLIGTQFGPDSSRR</sequence>
<dbReference type="Proteomes" id="UP000002964">
    <property type="component" value="Unassembled WGS sequence"/>
</dbReference>
<keyword evidence="5 12" id="KW-0443">Lipid metabolism</keyword>
<dbReference type="GO" id="GO:0004609">
    <property type="term" value="F:phosphatidylserine decarboxylase activity"/>
    <property type="evidence" value="ECO:0007669"/>
    <property type="project" value="UniProtKB-UniRule"/>
</dbReference>
<feature type="modified residue" description="Pyruvic acid (Ser); by autocatalysis" evidence="12">
    <location>
        <position position="275"/>
    </location>
</feature>
<evidence type="ECO:0000256" key="5">
    <source>
        <dbReference type="ARBA" id="ARBA00023098"/>
    </source>
</evidence>
<dbReference type="PANTHER" id="PTHR10067">
    <property type="entry name" value="PHOSPHATIDYLSERINE DECARBOXYLASE"/>
    <property type="match status" value="1"/>
</dbReference>